<dbReference type="PANTHER" id="PTHR47723">
    <property type="entry name" value="OS05G0353850 PROTEIN"/>
    <property type="match status" value="1"/>
</dbReference>
<dbReference type="RefSeq" id="XP_018839996.2">
    <property type="nucleotide sequence ID" value="XM_018984451.2"/>
</dbReference>
<dbReference type="GO" id="GO:0003676">
    <property type="term" value="F:nucleic acid binding"/>
    <property type="evidence" value="ECO:0007669"/>
    <property type="project" value="InterPro"/>
</dbReference>
<dbReference type="GeneID" id="109005486"/>
<evidence type="ECO:0000313" key="2">
    <source>
        <dbReference type="RefSeq" id="XP_018839996.2"/>
    </source>
</evidence>
<dbReference type="PROSITE" id="PS50879">
    <property type="entry name" value="RNASE_H_1"/>
    <property type="match status" value="1"/>
</dbReference>
<dbReference type="KEGG" id="jre:109005486"/>
<dbReference type="CDD" id="cd06222">
    <property type="entry name" value="RNase_H_like"/>
    <property type="match status" value="1"/>
</dbReference>
<gene>
    <name evidence="2" type="primary">LOC109005486</name>
</gene>
<sequence>MASEISTANRVSEGDLQVLQNLGISVVNQRPMKVQVVRWLRPPSGRLKLNLDGSCRGNPSIGGGGGILWNHEGSLVFAFSSFFYSCTNNKAELRAVVERIEICCQRGHFFIDLECDSLVVVSWLVGRYCTVWYLWDFRDQLMSPLEGFEITIMHLSKEGNKVADELARCGALGEEFLVSEVAQLTRSLQGL</sequence>
<dbReference type="Gramene" id="Jr11_08640_p1">
    <property type="protein sequence ID" value="cds.Jr11_08640_p1"/>
    <property type="gene ID" value="Jr11_08640"/>
</dbReference>
<dbReference type="SUPFAM" id="SSF53098">
    <property type="entry name" value="Ribonuclease H-like"/>
    <property type="match status" value="1"/>
</dbReference>
<dbReference type="AlphaFoldDB" id="A0A2I4G7W8"/>
<keyword evidence="1" id="KW-1185">Reference proteome</keyword>
<proteinExistence type="predicted"/>
<accession>A0A2I4G7W8</accession>
<reference evidence="2" key="1">
    <citation type="submission" date="2025-08" db="UniProtKB">
        <authorList>
            <consortium name="RefSeq"/>
        </authorList>
    </citation>
    <scope>IDENTIFICATION</scope>
    <source>
        <tissue evidence="2">Leaves</tissue>
    </source>
</reference>
<dbReference type="PANTHER" id="PTHR47723:SF19">
    <property type="entry name" value="POLYNUCLEOTIDYL TRANSFERASE, RIBONUCLEASE H-LIKE SUPERFAMILY PROTEIN"/>
    <property type="match status" value="1"/>
</dbReference>
<dbReference type="Pfam" id="PF13456">
    <property type="entry name" value="RVT_3"/>
    <property type="match status" value="1"/>
</dbReference>
<evidence type="ECO:0000313" key="1">
    <source>
        <dbReference type="Proteomes" id="UP000235220"/>
    </source>
</evidence>
<dbReference type="Gene3D" id="3.30.420.10">
    <property type="entry name" value="Ribonuclease H-like superfamily/Ribonuclease H"/>
    <property type="match status" value="1"/>
</dbReference>
<name>A0A2I4G7W8_JUGRE</name>
<dbReference type="InterPro" id="IPR012337">
    <property type="entry name" value="RNaseH-like_sf"/>
</dbReference>
<organism evidence="1 2">
    <name type="scientific">Juglans regia</name>
    <name type="common">English walnut</name>
    <dbReference type="NCBI Taxonomy" id="51240"/>
    <lineage>
        <taxon>Eukaryota</taxon>
        <taxon>Viridiplantae</taxon>
        <taxon>Streptophyta</taxon>
        <taxon>Embryophyta</taxon>
        <taxon>Tracheophyta</taxon>
        <taxon>Spermatophyta</taxon>
        <taxon>Magnoliopsida</taxon>
        <taxon>eudicotyledons</taxon>
        <taxon>Gunneridae</taxon>
        <taxon>Pentapetalae</taxon>
        <taxon>rosids</taxon>
        <taxon>fabids</taxon>
        <taxon>Fagales</taxon>
        <taxon>Juglandaceae</taxon>
        <taxon>Juglans</taxon>
    </lineage>
</organism>
<dbReference type="GO" id="GO:0004523">
    <property type="term" value="F:RNA-DNA hybrid ribonuclease activity"/>
    <property type="evidence" value="ECO:0007669"/>
    <property type="project" value="InterPro"/>
</dbReference>
<dbReference type="InterPro" id="IPR002156">
    <property type="entry name" value="RNaseH_domain"/>
</dbReference>
<dbReference type="Proteomes" id="UP000235220">
    <property type="component" value="Chromosome 11"/>
</dbReference>
<protein>
    <submittedName>
        <fullName evidence="2">Ribonuclease H-like</fullName>
    </submittedName>
</protein>
<dbReference type="OrthoDB" id="1752183at2759"/>
<dbReference type="InterPro" id="IPR036397">
    <property type="entry name" value="RNaseH_sf"/>
</dbReference>
<dbReference type="InterPro" id="IPR053151">
    <property type="entry name" value="RNase_H-like"/>
</dbReference>
<dbReference type="InterPro" id="IPR044730">
    <property type="entry name" value="RNase_H-like_dom_plant"/>
</dbReference>